<dbReference type="InterPro" id="IPR001841">
    <property type="entry name" value="Znf_RING"/>
</dbReference>
<feature type="domain" description="RING-type" evidence="3">
    <location>
        <begin position="552"/>
        <end position="595"/>
    </location>
</feature>
<gene>
    <name evidence="4" type="ORF">EJ05DRAFT_26070</name>
</gene>
<evidence type="ECO:0000256" key="1">
    <source>
        <dbReference type="PROSITE-ProRule" id="PRU00175"/>
    </source>
</evidence>
<dbReference type="Proteomes" id="UP000799437">
    <property type="component" value="Unassembled WGS sequence"/>
</dbReference>
<keyword evidence="1" id="KW-0863">Zinc-finger</keyword>
<dbReference type="Pfam" id="PF13639">
    <property type="entry name" value="zf-RING_2"/>
    <property type="match status" value="1"/>
</dbReference>
<feature type="region of interest" description="Disordered" evidence="2">
    <location>
        <begin position="1"/>
        <end position="74"/>
    </location>
</feature>
<dbReference type="CDD" id="cd16461">
    <property type="entry name" value="RING-H2_EL5-like"/>
    <property type="match status" value="1"/>
</dbReference>
<protein>
    <recommendedName>
        <fullName evidence="3">RING-type domain-containing protein</fullName>
    </recommendedName>
</protein>
<dbReference type="RefSeq" id="XP_033605559.1">
    <property type="nucleotide sequence ID" value="XM_033740261.1"/>
</dbReference>
<keyword evidence="1" id="KW-0862">Zinc</keyword>
<dbReference type="OrthoDB" id="8062037at2759"/>
<feature type="compositionally biased region" description="Polar residues" evidence="2">
    <location>
        <begin position="225"/>
        <end position="241"/>
    </location>
</feature>
<reference evidence="4" key="1">
    <citation type="journal article" date="2020" name="Stud. Mycol.">
        <title>101 Dothideomycetes genomes: a test case for predicting lifestyles and emergence of pathogens.</title>
        <authorList>
            <person name="Haridas S."/>
            <person name="Albert R."/>
            <person name="Binder M."/>
            <person name="Bloem J."/>
            <person name="Labutti K."/>
            <person name="Salamov A."/>
            <person name="Andreopoulos B."/>
            <person name="Baker S."/>
            <person name="Barry K."/>
            <person name="Bills G."/>
            <person name="Bluhm B."/>
            <person name="Cannon C."/>
            <person name="Castanera R."/>
            <person name="Culley D."/>
            <person name="Daum C."/>
            <person name="Ezra D."/>
            <person name="Gonzalez J."/>
            <person name="Henrissat B."/>
            <person name="Kuo A."/>
            <person name="Liang C."/>
            <person name="Lipzen A."/>
            <person name="Lutzoni F."/>
            <person name="Magnuson J."/>
            <person name="Mondo S."/>
            <person name="Nolan M."/>
            <person name="Ohm R."/>
            <person name="Pangilinan J."/>
            <person name="Park H.-J."/>
            <person name="Ramirez L."/>
            <person name="Alfaro M."/>
            <person name="Sun H."/>
            <person name="Tritt A."/>
            <person name="Yoshinaga Y."/>
            <person name="Zwiers L.-H."/>
            <person name="Turgeon B."/>
            <person name="Goodwin S."/>
            <person name="Spatafora J."/>
            <person name="Crous P."/>
            <person name="Grigoriev I."/>
        </authorList>
    </citation>
    <scope>NUCLEOTIDE SEQUENCE</scope>
    <source>
        <strain evidence="4">CBS 121739</strain>
    </source>
</reference>
<dbReference type="PANTHER" id="PTHR45676:SF41">
    <property type="entry name" value="RING-H2 FINGER PROTEIN ATL66"/>
    <property type="match status" value="1"/>
</dbReference>
<dbReference type="GO" id="GO:0008270">
    <property type="term" value="F:zinc ion binding"/>
    <property type="evidence" value="ECO:0007669"/>
    <property type="project" value="UniProtKB-KW"/>
</dbReference>
<keyword evidence="5" id="KW-1185">Reference proteome</keyword>
<feature type="compositionally biased region" description="Polar residues" evidence="2">
    <location>
        <begin position="606"/>
        <end position="617"/>
    </location>
</feature>
<dbReference type="AlphaFoldDB" id="A0A6A6WLS8"/>
<evidence type="ECO:0000256" key="2">
    <source>
        <dbReference type="SAM" id="MobiDB-lite"/>
    </source>
</evidence>
<keyword evidence="1" id="KW-0479">Metal-binding</keyword>
<sequence>MGQGSSRPEESHRRSRLHRVSTSLASLYRPRRTAPRDTISAPSQPRPNSAAAPSPSRRLRPRPHSVADGPSHFHIPRLQLGDSLDLDFDSLQTRDDVLFTRRQNTSSRRREDRRSYFDRMTSLRPRRRRSPLRREEDQAAFLSRLLSVAAATTAASLVGEDHRSITNTRHLGGHNEDSTFDGFLEALENGRIASALRGENINGDHQGGMPAPLNFFRMFRFPSNSGNRRLDNRPSSNSTDEPNGEDEGRMVPIIIVGIRSVNPGPGASHDDNIPPFLDALSTFPSTLNNSGGNAIDGLLHRPAPTTRFSHRRRASVGGFPTTYDNQRHHPRPPPSTPASSALSAVSSGETTPTRSSSTAPHSAAASAASSRRDSFVRRTAGGLEPTAEEPTQQRTPRTRRLSESDFTRFGSGASRRNGVVEPDHNPGEGSRSWIIYVLGGSYPENHPIVTTPSLFTDSPTYEDMVLLSALLGPAKPPVASEADVASAPGLFAIIAGEDGTIIAVPEPVPQTQNVTGETASTEDNNVLSGKLEDELKEASSPEIITIAQDQRCLVCLSEFEVGEQARKLSQCGHFFHRECIDHWLLNGRNSCPLCRRQGVDEKPSTAPESPNSDTMTFTDDADDESTLVPSDGAEVADQYSQTATSS</sequence>
<evidence type="ECO:0000313" key="4">
    <source>
        <dbReference type="EMBL" id="KAF2763108.1"/>
    </source>
</evidence>
<dbReference type="Gene3D" id="3.30.40.10">
    <property type="entry name" value="Zinc/RING finger domain, C3HC4 (zinc finger)"/>
    <property type="match status" value="1"/>
</dbReference>
<evidence type="ECO:0000313" key="5">
    <source>
        <dbReference type="Proteomes" id="UP000799437"/>
    </source>
</evidence>
<dbReference type="EMBL" id="ML996565">
    <property type="protein sequence ID" value="KAF2763108.1"/>
    <property type="molecule type" value="Genomic_DNA"/>
</dbReference>
<dbReference type="PANTHER" id="PTHR45676">
    <property type="entry name" value="RING-H2 FINGER PROTEIN ATL51-RELATED"/>
    <property type="match status" value="1"/>
</dbReference>
<dbReference type="InterPro" id="IPR013083">
    <property type="entry name" value="Znf_RING/FYVE/PHD"/>
</dbReference>
<accession>A0A6A6WLS8</accession>
<feature type="compositionally biased region" description="Low complexity" evidence="2">
    <location>
        <begin position="337"/>
        <end position="369"/>
    </location>
</feature>
<feature type="region of interest" description="Disordered" evidence="2">
    <location>
        <begin position="293"/>
        <end position="425"/>
    </location>
</feature>
<feature type="region of interest" description="Disordered" evidence="2">
    <location>
        <begin position="225"/>
        <end position="248"/>
    </location>
</feature>
<proteinExistence type="predicted"/>
<organism evidence="4 5">
    <name type="scientific">Pseudovirgaria hyperparasitica</name>
    <dbReference type="NCBI Taxonomy" id="470096"/>
    <lineage>
        <taxon>Eukaryota</taxon>
        <taxon>Fungi</taxon>
        <taxon>Dikarya</taxon>
        <taxon>Ascomycota</taxon>
        <taxon>Pezizomycotina</taxon>
        <taxon>Dothideomycetes</taxon>
        <taxon>Dothideomycetes incertae sedis</taxon>
        <taxon>Acrospermales</taxon>
        <taxon>Acrospermaceae</taxon>
        <taxon>Pseudovirgaria</taxon>
    </lineage>
</organism>
<feature type="compositionally biased region" description="Low complexity" evidence="2">
    <location>
        <begin position="40"/>
        <end position="56"/>
    </location>
</feature>
<feature type="compositionally biased region" description="Basic and acidic residues" evidence="2">
    <location>
        <begin position="108"/>
        <end position="117"/>
    </location>
</feature>
<dbReference type="SUPFAM" id="SSF57850">
    <property type="entry name" value="RING/U-box"/>
    <property type="match status" value="1"/>
</dbReference>
<dbReference type="PROSITE" id="PS50089">
    <property type="entry name" value="ZF_RING_2"/>
    <property type="match status" value="1"/>
</dbReference>
<dbReference type="GeneID" id="54481315"/>
<dbReference type="SMART" id="SM00184">
    <property type="entry name" value="RING"/>
    <property type="match status" value="1"/>
</dbReference>
<name>A0A6A6WLS8_9PEZI</name>
<feature type="region of interest" description="Disordered" evidence="2">
    <location>
        <begin position="598"/>
        <end position="646"/>
    </location>
</feature>
<evidence type="ECO:0000259" key="3">
    <source>
        <dbReference type="PROSITE" id="PS50089"/>
    </source>
</evidence>
<feature type="region of interest" description="Disordered" evidence="2">
    <location>
        <begin position="102"/>
        <end position="135"/>
    </location>
</feature>